<proteinExistence type="predicted"/>
<reference evidence="1 2" key="1">
    <citation type="submission" date="2015-09" db="EMBL/GenBank/DDBJ databases">
        <title>Genome sequence of Pseudomonas marginalis ICMP 3553.</title>
        <authorList>
            <person name="Visnovsky S."/>
            <person name="Lu A."/>
            <person name="Panda P."/>
            <person name="Pitman A."/>
        </authorList>
    </citation>
    <scope>NUCLEOTIDE SEQUENCE [LARGE SCALE GENOMIC DNA]</scope>
    <source>
        <strain evidence="1 2">ICMP 3553</strain>
    </source>
</reference>
<name>A0A9X5KZH1_PSEMA</name>
<organism evidence="1 2">
    <name type="scientific">Pseudomonas marginalis</name>
    <name type="common">Pseudomonas panacis</name>
    <dbReference type="NCBI Taxonomy" id="298"/>
    <lineage>
        <taxon>Bacteria</taxon>
        <taxon>Pseudomonadati</taxon>
        <taxon>Pseudomonadota</taxon>
        <taxon>Gammaproteobacteria</taxon>
        <taxon>Pseudomonadales</taxon>
        <taxon>Pseudomonadaceae</taxon>
        <taxon>Pseudomonas</taxon>
    </lineage>
</organism>
<dbReference type="EMBL" id="LKEG01000023">
    <property type="protein sequence ID" value="OAJ50533.1"/>
    <property type="molecule type" value="Genomic_DNA"/>
</dbReference>
<sequence length="115" mass="12420">MSNHHLPHHLWVGAMHYVAAKLVLSAPEFSQADKDKASIVVEYTDDKLSSAGFAPNEGAWLPPEELAVENVSGPVYGIPMADGDPVVRVTSDSYRKAIQIAYSCPLISDPSKTIT</sequence>
<dbReference type="AlphaFoldDB" id="A0A9X5KZH1"/>
<evidence type="ECO:0000313" key="2">
    <source>
        <dbReference type="Proteomes" id="UP000077563"/>
    </source>
</evidence>
<comment type="caution">
    <text evidence="1">The sequence shown here is derived from an EMBL/GenBank/DDBJ whole genome shotgun (WGS) entry which is preliminary data.</text>
</comment>
<gene>
    <name evidence="1" type="ORF">AO064_07600</name>
</gene>
<protein>
    <submittedName>
        <fullName evidence="1">Uncharacterized protein</fullName>
    </submittedName>
</protein>
<accession>A0A9X5KZH1</accession>
<dbReference type="Proteomes" id="UP000077563">
    <property type="component" value="Unassembled WGS sequence"/>
</dbReference>
<dbReference type="RefSeq" id="WP_064052396.1">
    <property type="nucleotide sequence ID" value="NZ_JAMQAV010000014.1"/>
</dbReference>
<evidence type="ECO:0000313" key="1">
    <source>
        <dbReference type="EMBL" id="OAJ50533.1"/>
    </source>
</evidence>